<dbReference type="GO" id="GO:0016301">
    <property type="term" value="F:kinase activity"/>
    <property type="evidence" value="ECO:0007669"/>
    <property type="project" value="UniProtKB-KW"/>
</dbReference>
<dbReference type="InterPro" id="IPR011992">
    <property type="entry name" value="EF-hand-dom_pair"/>
</dbReference>
<dbReference type="AlphaFoldDB" id="G0QU86"/>
<dbReference type="OrthoDB" id="186625at2759"/>
<gene>
    <name evidence="7" type="ORF">IMG5_115560</name>
</gene>
<dbReference type="eggNOG" id="KOG0032">
    <property type="taxonomic scope" value="Eukaryota"/>
</dbReference>
<dbReference type="GO" id="GO:0005509">
    <property type="term" value="F:calcium ion binding"/>
    <property type="evidence" value="ECO:0007669"/>
    <property type="project" value="InterPro"/>
</dbReference>
<dbReference type="PANTHER" id="PTHR23048">
    <property type="entry name" value="MYOSIN LIGHT CHAIN 1, 3"/>
    <property type="match status" value="1"/>
</dbReference>
<keyword evidence="7" id="KW-0418">Kinase</keyword>
<keyword evidence="3" id="KW-0677">Repeat</keyword>
<evidence type="ECO:0000256" key="1">
    <source>
        <dbReference type="ARBA" id="ARBA00020786"/>
    </source>
</evidence>
<feature type="domain" description="EF-hand" evidence="6">
    <location>
        <begin position="120"/>
        <end position="155"/>
    </location>
</feature>
<dbReference type="RefSeq" id="XP_004034709.1">
    <property type="nucleotide sequence ID" value="XM_004034661.1"/>
</dbReference>
<dbReference type="Gene3D" id="1.10.238.10">
    <property type="entry name" value="EF-hand"/>
    <property type="match status" value="3"/>
</dbReference>
<dbReference type="PROSITE" id="PS50222">
    <property type="entry name" value="EF_HAND_2"/>
    <property type="match status" value="2"/>
</dbReference>
<evidence type="ECO:0000313" key="7">
    <source>
        <dbReference type="EMBL" id="EGR31223.1"/>
    </source>
</evidence>
<dbReference type="GO" id="GO:0016460">
    <property type="term" value="C:myosin II complex"/>
    <property type="evidence" value="ECO:0007669"/>
    <property type="project" value="TreeGrafter"/>
</dbReference>
<keyword evidence="7" id="KW-0378">Hydrolase</keyword>
<dbReference type="Gene3D" id="1.10.510.10">
    <property type="entry name" value="Transferase(Phosphotransferase) domain 1"/>
    <property type="match status" value="1"/>
</dbReference>
<feature type="domain" description="EF-hand" evidence="6">
    <location>
        <begin position="54"/>
        <end position="80"/>
    </location>
</feature>
<keyword evidence="8" id="KW-1185">Reference proteome</keyword>
<dbReference type="EMBL" id="GL983904">
    <property type="protein sequence ID" value="EGR31223.1"/>
    <property type="molecule type" value="Genomic_DNA"/>
</dbReference>
<dbReference type="InterPro" id="IPR002048">
    <property type="entry name" value="EF_hand_dom"/>
</dbReference>
<dbReference type="GO" id="GO:0016787">
    <property type="term" value="F:hydrolase activity"/>
    <property type="evidence" value="ECO:0007669"/>
    <property type="project" value="UniProtKB-KW"/>
</dbReference>
<keyword evidence="2" id="KW-0479">Metal-binding</keyword>
<organism evidence="7 8">
    <name type="scientific">Ichthyophthirius multifiliis</name>
    <name type="common">White spot disease agent</name>
    <name type="synonym">Ich</name>
    <dbReference type="NCBI Taxonomy" id="5932"/>
    <lineage>
        <taxon>Eukaryota</taxon>
        <taxon>Sar</taxon>
        <taxon>Alveolata</taxon>
        <taxon>Ciliophora</taxon>
        <taxon>Intramacronucleata</taxon>
        <taxon>Oligohymenophorea</taxon>
        <taxon>Hymenostomatida</taxon>
        <taxon>Ophryoglenina</taxon>
        <taxon>Ichthyophthirius</taxon>
    </lineage>
</organism>
<dbReference type="STRING" id="857967.G0QU86"/>
<dbReference type="InParanoid" id="G0QU86"/>
<keyword evidence="7" id="KW-0808">Transferase</keyword>
<sequence length="194" mass="22703">MQADSEVKIVNFSLSNRLNNQKLLKTQIDSQYNVSPDILLGKYDYRCDNWSLGFKLVDKDQTGVIRISELQKIMEQEGFKHSKKEIQALIRNISNESQVENLVIKYSEFIAATLNQIQYLKEEKLWSLFKYLDSSNTNSVTVSDLQEWFLRNGRDISVLDIQKMLDELHLENKNQITFNELKQLMTGQNVNYIN</sequence>
<evidence type="ECO:0000256" key="3">
    <source>
        <dbReference type="ARBA" id="ARBA00022737"/>
    </source>
</evidence>
<evidence type="ECO:0000256" key="2">
    <source>
        <dbReference type="ARBA" id="ARBA00022723"/>
    </source>
</evidence>
<reference evidence="7 8" key="1">
    <citation type="submission" date="2011-07" db="EMBL/GenBank/DDBJ databases">
        <authorList>
            <person name="Coyne R."/>
            <person name="Brami D."/>
            <person name="Johnson J."/>
            <person name="Hostetler J."/>
            <person name="Hannick L."/>
            <person name="Clark T."/>
            <person name="Cassidy-Hanley D."/>
            <person name="Inman J."/>
        </authorList>
    </citation>
    <scope>NUCLEOTIDE SEQUENCE [LARGE SCALE GENOMIC DNA]</scope>
    <source>
        <strain evidence="7 8">G5</strain>
    </source>
</reference>
<dbReference type="InterPro" id="IPR018247">
    <property type="entry name" value="EF_Hand_1_Ca_BS"/>
</dbReference>
<keyword evidence="4" id="KW-0106">Calcium</keyword>
<dbReference type="SUPFAM" id="SSF47473">
    <property type="entry name" value="EF-hand"/>
    <property type="match status" value="1"/>
</dbReference>
<evidence type="ECO:0000259" key="6">
    <source>
        <dbReference type="PROSITE" id="PS50222"/>
    </source>
</evidence>
<dbReference type="InterPro" id="IPR050230">
    <property type="entry name" value="CALM/Myosin/TropC-like"/>
</dbReference>
<evidence type="ECO:0000256" key="5">
    <source>
        <dbReference type="ARBA" id="ARBA00022990"/>
    </source>
</evidence>
<dbReference type="PROSITE" id="PS00018">
    <property type="entry name" value="EF_HAND_1"/>
    <property type="match status" value="1"/>
</dbReference>
<proteinExistence type="predicted"/>
<evidence type="ECO:0000256" key="4">
    <source>
        <dbReference type="ARBA" id="ARBA00022837"/>
    </source>
</evidence>
<keyword evidence="5" id="KW-0007">Acetylation</keyword>
<dbReference type="SUPFAM" id="SSF56112">
    <property type="entry name" value="Protein kinase-like (PK-like)"/>
    <property type="match status" value="1"/>
</dbReference>
<protein>
    <recommendedName>
        <fullName evidence="1">Calmodulin</fullName>
    </recommendedName>
</protein>
<dbReference type="PANTHER" id="PTHR23048:SF0">
    <property type="entry name" value="CALMODULIN LIKE 3"/>
    <property type="match status" value="1"/>
</dbReference>
<dbReference type="Proteomes" id="UP000008983">
    <property type="component" value="Unassembled WGS sequence"/>
</dbReference>
<dbReference type="Pfam" id="PF13499">
    <property type="entry name" value="EF-hand_7"/>
    <property type="match status" value="1"/>
</dbReference>
<accession>G0QU86</accession>
<dbReference type="InterPro" id="IPR011009">
    <property type="entry name" value="Kinase-like_dom_sf"/>
</dbReference>
<name>G0QU86_ICHMU</name>
<evidence type="ECO:0000313" key="8">
    <source>
        <dbReference type="Proteomes" id="UP000008983"/>
    </source>
</evidence>
<dbReference type="GeneID" id="14907360"/>